<evidence type="ECO:0000256" key="3">
    <source>
        <dbReference type="ARBA" id="ARBA00022679"/>
    </source>
</evidence>
<sequence length="73" mass="7838">MQISMNAHCVASGRISYFLGLTGPCRTVDTACSSSLMSVHLACQSLRQKECHIAIAGGIGMWKDRSDMKDSSS</sequence>
<accession>A0A1V1PHY6</accession>
<dbReference type="GO" id="GO:0006633">
    <property type="term" value="P:fatty acid biosynthetic process"/>
    <property type="evidence" value="ECO:0007669"/>
    <property type="project" value="InterPro"/>
</dbReference>
<dbReference type="PANTHER" id="PTHR43775:SF37">
    <property type="entry name" value="SI:DKEY-61P9.11"/>
    <property type="match status" value="1"/>
</dbReference>
<proteinExistence type="predicted"/>
<dbReference type="Pfam" id="PF00109">
    <property type="entry name" value="ketoacyl-synt"/>
    <property type="match status" value="1"/>
</dbReference>
<reference evidence="6" key="1">
    <citation type="submission" date="2012-11" db="EMBL/GenBank/DDBJ databases">
        <authorList>
            <person name="Lucero-Rivera Y.E."/>
            <person name="Tovar-Ramirez D."/>
        </authorList>
    </citation>
    <scope>NUCLEOTIDE SEQUENCE [LARGE SCALE GENOMIC DNA]</scope>
    <source>
        <strain evidence="6">Araruama</strain>
    </source>
</reference>
<keyword evidence="1" id="KW-0596">Phosphopantetheine</keyword>
<evidence type="ECO:0000313" key="5">
    <source>
        <dbReference type="EMBL" id="ETR74511.1"/>
    </source>
</evidence>
<dbReference type="GO" id="GO:0071770">
    <property type="term" value="P:DIM/DIP cell wall layer assembly"/>
    <property type="evidence" value="ECO:0007669"/>
    <property type="project" value="TreeGrafter"/>
</dbReference>
<dbReference type="PROSITE" id="PS00606">
    <property type="entry name" value="KS3_1"/>
    <property type="match status" value="1"/>
</dbReference>
<dbReference type="GO" id="GO:0005737">
    <property type="term" value="C:cytoplasm"/>
    <property type="evidence" value="ECO:0007669"/>
    <property type="project" value="TreeGrafter"/>
</dbReference>
<evidence type="ECO:0000259" key="4">
    <source>
        <dbReference type="Pfam" id="PF00109"/>
    </source>
</evidence>
<dbReference type="Gene3D" id="3.40.47.10">
    <property type="match status" value="1"/>
</dbReference>
<protein>
    <recommendedName>
        <fullName evidence="4">Beta-ketoacyl synthase-like N-terminal domain-containing protein</fullName>
    </recommendedName>
</protein>
<evidence type="ECO:0000256" key="1">
    <source>
        <dbReference type="ARBA" id="ARBA00022450"/>
    </source>
</evidence>
<dbReference type="InterPro" id="IPR050091">
    <property type="entry name" value="PKS_NRPS_Biosynth_Enz"/>
</dbReference>
<dbReference type="EMBL" id="ATBP01000005">
    <property type="protein sequence ID" value="ETR74511.1"/>
    <property type="molecule type" value="Genomic_DNA"/>
</dbReference>
<dbReference type="AlphaFoldDB" id="A0A1V1PHY6"/>
<dbReference type="Proteomes" id="UP000189670">
    <property type="component" value="Unassembled WGS sequence"/>
</dbReference>
<feature type="domain" description="Beta-ketoacyl synthase-like N-terminal" evidence="4">
    <location>
        <begin position="6"/>
        <end position="60"/>
    </location>
</feature>
<dbReference type="GO" id="GO:0004315">
    <property type="term" value="F:3-oxoacyl-[acyl-carrier-protein] synthase activity"/>
    <property type="evidence" value="ECO:0007669"/>
    <property type="project" value="InterPro"/>
</dbReference>
<dbReference type="SUPFAM" id="SSF53901">
    <property type="entry name" value="Thiolase-like"/>
    <property type="match status" value="1"/>
</dbReference>
<gene>
    <name evidence="5" type="ORF">OMM_06284</name>
</gene>
<keyword evidence="3" id="KW-0808">Transferase</keyword>
<dbReference type="InterPro" id="IPR016039">
    <property type="entry name" value="Thiolase-like"/>
</dbReference>
<name>A0A1V1PHY6_9BACT</name>
<dbReference type="InterPro" id="IPR014030">
    <property type="entry name" value="Ketoacyl_synth_N"/>
</dbReference>
<dbReference type="GO" id="GO:0004312">
    <property type="term" value="F:fatty acid synthase activity"/>
    <property type="evidence" value="ECO:0007669"/>
    <property type="project" value="TreeGrafter"/>
</dbReference>
<comment type="caution">
    <text evidence="5">The sequence shown here is derived from an EMBL/GenBank/DDBJ whole genome shotgun (WGS) entry which is preliminary data.</text>
</comment>
<keyword evidence="2" id="KW-0597">Phosphoprotein</keyword>
<evidence type="ECO:0000256" key="2">
    <source>
        <dbReference type="ARBA" id="ARBA00022553"/>
    </source>
</evidence>
<dbReference type="PANTHER" id="PTHR43775">
    <property type="entry name" value="FATTY ACID SYNTHASE"/>
    <property type="match status" value="1"/>
</dbReference>
<dbReference type="GO" id="GO:0005886">
    <property type="term" value="C:plasma membrane"/>
    <property type="evidence" value="ECO:0007669"/>
    <property type="project" value="TreeGrafter"/>
</dbReference>
<organism evidence="5 6">
    <name type="scientific">Candidatus Magnetoglobus multicellularis str. Araruama</name>
    <dbReference type="NCBI Taxonomy" id="890399"/>
    <lineage>
        <taxon>Bacteria</taxon>
        <taxon>Pseudomonadati</taxon>
        <taxon>Thermodesulfobacteriota</taxon>
        <taxon>Desulfobacteria</taxon>
        <taxon>Desulfobacterales</taxon>
        <taxon>Desulfobacteraceae</taxon>
        <taxon>Candidatus Magnetoglobus</taxon>
    </lineage>
</organism>
<evidence type="ECO:0000313" key="6">
    <source>
        <dbReference type="Proteomes" id="UP000189670"/>
    </source>
</evidence>
<dbReference type="InterPro" id="IPR018201">
    <property type="entry name" value="Ketoacyl_synth_AS"/>
</dbReference>